<dbReference type="AlphaFoldDB" id="A0A0M3HU11"/>
<accession>A0A0M3HU11</accession>
<keyword evidence="1" id="KW-0472">Membrane</keyword>
<sequence length="140" mass="16027">MHRNHCREHLHPTTISSHRSLVMCFRIKSLLPVAFAVPPLILKVISIAIVVPHELATFIFSLSGWMPLLDGVLSIYYVLPYRRAVIHFVVSMSHNRKKLCMVTNNKIHSTGIIHAPEYHRAIVSADNPNIITLVVNYNRW</sequence>
<feature type="transmembrane region" description="Helical" evidence="1">
    <location>
        <begin position="29"/>
        <end position="51"/>
    </location>
</feature>
<protein>
    <submittedName>
        <fullName evidence="3">G protein-coupled receptor</fullName>
    </submittedName>
</protein>
<evidence type="ECO:0000313" key="3">
    <source>
        <dbReference type="WBParaSite" id="ALUE_0000622401-mRNA-1"/>
    </source>
</evidence>
<feature type="transmembrane region" description="Helical" evidence="1">
    <location>
        <begin position="57"/>
        <end position="79"/>
    </location>
</feature>
<reference evidence="3" key="1">
    <citation type="submission" date="2017-02" db="UniProtKB">
        <authorList>
            <consortium name="WormBaseParasite"/>
        </authorList>
    </citation>
    <scope>IDENTIFICATION</scope>
</reference>
<organism evidence="2 3">
    <name type="scientific">Ascaris lumbricoides</name>
    <name type="common">Giant roundworm</name>
    <dbReference type="NCBI Taxonomy" id="6252"/>
    <lineage>
        <taxon>Eukaryota</taxon>
        <taxon>Metazoa</taxon>
        <taxon>Ecdysozoa</taxon>
        <taxon>Nematoda</taxon>
        <taxon>Chromadorea</taxon>
        <taxon>Rhabditida</taxon>
        <taxon>Spirurina</taxon>
        <taxon>Ascaridomorpha</taxon>
        <taxon>Ascaridoidea</taxon>
        <taxon>Ascarididae</taxon>
        <taxon>Ascaris</taxon>
    </lineage>
</organism>
<name>A0A0M3HU11_ASCLU</name>
<dbReference type="Pfam" id="PF10317">
    <property type="entry name" value="7TM_GPCR_Srd"/>
    <property type="match status" value="1"/>
</dbReference>
<dbReference type="Proteomes" id="UP000036681">
    <property type="component" value="Unplaced"/>
</dbReference>
<evidence type="ECO:0000313" key="2">
    <source>
        <dbReference type="Proteomes" id="UP000036681"/>
    </source>
</evidence>
<dbReference type="InterPro" id="IPR019421">
    <property type="entry name" value="7TM_GPCR_serpentine_rcpt_Srd"/>
</dbReference>
<dbReference type="WBParaSite" id="ALUE_0000622401-mRNA-1">
    <property type="protein sequence ID" value="ALUE_0000622401-mRNA-1"/>
    <property type="gene ID" value="ALUE_0000622401"/>
</dbReference>
<proteinExistence type="predicted"/>
<keyword evidence="1" id="KW-0812">Transmembrane</keyword>
<keyword evidence="1" id="KW-1133">Transmembrane helix</keyword>
<keyword evidence="2" id="KW-1185">Reference proteome</keyword>
<evidence type="ECO:0000256" key="1">
    <source>
        <dbReference type="SAM" id="Phobius"/>
    </source>
</evidence>